<dbReference type="SUPFAM" id="SSF63748">
    <property type="entry name" value="Tudor/PWWP/MBT"/>
    <property type="match status" value="1"/>
</dbReference>
<dbReference type="SMART" id="SM00249">
    <property type="entry name" value="PHD"/>
    <property type="match status" value="2"/>
</dbReference>
<dbReference type="SUPFAM" id="SSF47370">
    <property type="entry name" value="Bromodomain"/>
    <property type="match status" value="1"/>
</dbReference>
<dbReference type="Pfam" id="PF00628">
    <property type="entry name" value="PHD"/>
    <property type="match status" value="1"/>
</dbReference>
<accession>A0A1Z5KF29</accession>
<protein>
    <recommendedName>
        <fullName evidence="6">PWWP domain-containing protein</fullName>
    </recommendedName>
</protein>
<evidence type="ECO:0000313" key="8">
    <source>
        <dbReference type="Proteomes" id="UP000198406"/>
    </source>
</evidence>
<feature type="compositionally biased region" description="Basic residues" evidence="5">
    <location>
        <begin position="84"/>
        <end position="98"/>
    </location>
</feature>
<evidence type="ECO:0000256" key="2">
    <source>
        <dbReference type="ARBA" id="ARBA00022771"/>
    </source>
</evidence>
<dbReference type="InterPro" id="IPR013083">
    <property type="entry name" value="Znf_RING/FYVE/PHD"/>
</dbReference>
<dbReference type="AlphaFoldDB" id="A0A1Z5KF29"/>
<proteinExistence type="predicted"/>
<feature type="compositionally biased region" description="Polar residues" evidence="5">
    <location>
        <begin position="843"/>
        <end position="856"/>
    </location>
</feature>
<feature type="compositionally biased region" description="Polar residues" evidence="5">
    <location>
        <begin position="26"/>
        <end position="51"/>
    </location>
</feature>
<feature type="compositionally biased region" description="Basic and acidic residues" evidence="5">
    <location>
        <begin position="753"/>
        <end position="769"/>
    </location>
</feature>
<dbReference type="SUPFAM" id="SSF57903">
    <property type="entry name" value="FYVE/PHD zinc finger"/>
    <property type="match status" value="2"/>
</dbReference>
<dbReference type="InterPro" id="IPR019787">
    <property type="entry name" value="Znf_PHD-finger"/>
</dbReference>
<evidence type="ECO:0000313" key="7">
    <source>
        <dbReference type="EMBL" id="GAX24702.1"/>
    </source>
</evidence>
<dbReference type="Pfam" id="PF00439">
    <property type="entry name" value="Bromodomain"/>
    <property type="match status" value="1"/>
</dbReference>
<feature type="region of interest" description="Disordered" evidence="5">
    <location>
        <begin position="793"/>
        <end position="872"/>
    </location>
</feature>
<dbReference type="InterPro" id="IPR036427">
    <property type="entry name" value="Bromodomain-like_sf"/>
</dbReference>
<feature type="compositionally biased region" description="Basic and acidic residues" evidence="5">
    <location>
        <begin position="133"/>
        <end position="142"/>
    </location>
</feature>
<keyword evidence="3" id="KW-0862">Zinc</keyword>
<dbReference type="InterPro" id="IPR001487">
    <property type="entry name" value="Bromodomain"/>
</dbReference>
<evidence type="ECO:0000256" key="1">
    <source>
        <dbReference type="ARBA" id="ARBA00022723"/>
    </source>
</evidence>
<feature type="region of interest" description="Disordered" evidence="5">
    <location>
        <begin position="21"/>
        <end position="156"/>
    </location>
</feature>
<evidence type="ECO:0000256" key="5">
    <source>
        <dbReference type="SAM" id="MobiDB-lite"/>
    </source>
</evidence>
<dbReference type="Gene3D" id="3.30.40.10">
    <property type="entry name" value="Zinc/RING finger domain, C3HC4 (zinc finger)"/>
    <property type="match status" value="2"/>
</dbReference>
<gene>
    <name evidence="7" type="ORF">FisN_4Hu260</name>
</gene>
<feature type="domain" description="PWWP" evidence="6">
    <location>
        <begin position="217"/>
        <end position="256"/>
    </location>
</feature>
<name>A0A1Z5KF29_FISSO</name>
<dbReference type="InterPro" id="IPR000313">
    <property type="entry name" value="PWWP_dom"/>
</dbReference>
<dbReference type="CDD" id="cd04369">
    <property type="entry name" value="Bromodomain"/>
    <property type="match status" value="1"/>
</dbReference>
<feature type="region of interest" description="Disordered" evidence="5">
    <location>
        <begin position="748"/>
        <end position="769"/>
    </location>
</feature>
<dbReference type="InterPro" id="IPR001965">
    <property type="entry name" value="Znf_PHD"/>
</dbReference>
<sequence>MMNGNQSNIPLDIINAYCNEKVGGSADSSTSSIATQGPLSSGNDRSYNAVSKTDRISVDKSLLPPKKRKLTSAFSPVQSPEKRKTGRPPKRGPGRPRKTPLLEAPDVEPCEEESDENEWECDDDEPPPPPLLDPEHSLDGSDHPTAPTTVHWDPQSVDGKKIGWKIHVALDNNKWVDGRIVRYDPHSHKHKIRLQHDGREHNVWIWIRNDQHSVHLVTRMVWALVKGYAWWPAMVRETNSYDPVQPLQVEFFGTGETSALRDSPDSIRPFSPHQLDPLVAKHDKKRDDRAYELACEEYDNVRKTRNEAALFYAKTSLHLCDKKAPMQIIGKRVQIFLPGGDIAVGQVRKYSGLQKKYLVAFEMSGDPDNQCEASWLTLNTRNARVLGTHSPYAEVAPEALVPFLVGYQAVESDSYFKLLNNHCRGCVGTWKKTDMLRIICDHCDAPYHLGCFDPPLQQEQYQQLIKDGVPLLCPQCTMCRGCYQKDSTFGSHPLSPLPENLSFPANETLNVCLPCREAYEDERYCPNCAHTFNDDRYNEVLERHEWYSSRRGRKVKTELVEDTEFPLVMGTFSGDDKIPHGLKVHPSLYYPETCEFGMAESDMLGCDSCGAWVHASCAGVTEEEFEQISEGGDHMFAKEFLCRICCRERCLDIIEALKEEDRTELFSRPVIESDAPDHNPNYGPIDLNIMTERAEKDEYLSYVWTREMFELMVMNALTSTQLDTAAWNEAKQFYQSCLRNVFRKLAKAAPPGPHEKDVQKLLHDDKETKGEGIRKEDLIVDEVVPVVAIDAPSFPSVSSKTGRPRGRPRKTPLVTETFPAQIAAGDSEEEADSTPCHSPKAVVSSNPRKTNSTGKNSNDRKHVNPIPPQPQLIETTRAVTGSVLLEQPTPPYNQNVVGRMIWFRRKRDKLSWFRGKIEKCEETKSHEAGEDGSMSTKEVVIHVVKCVDAEETFHRLRLQQKEESGNLLWM</sequence>
<keyword evidence="4" id="KW-0103">Bromodomain</keyword>
<organism evidence="7 8">
    <name type="scientific">Fistulifera solaris</name>
    <name type="common">Oleaginous diatom</name>
    <dbReference type="NCBI Taxonomy" id="1519565"/>
    <lineage>
        <taxon>Eukaryota</taxon>
        <taxon>Sar</taxon>
        <taxon>Stramenopiles</taxon>
        <taxon>Ochrophyta</taxon>
        <taxon>Bacillariophyta</taxon>
        <taxon>Bacillariophyceae</taxon>
        <taxon>Bacillariophycidae</taxon>
        <taxon>Naviculales</taxon>
        <taxon>Naviculaceae</taxon>
        <taxon>Fistulifera</taxon>
    </lineage>
</organism>
<evidence type="ECO:0000259" key="6">
    <source>
        <dbReference type="PROSITE" id="PS50812"/>
    </source>
</evidence>
<dbReference type="Gene3D" id="2.30.30.140">
    <property type="match status" value="1"/>
</dbReference>
<evidence type="ECO:0000256" key="4">
    <source>
        <dbReference type="ARBA" id="ARBA00023117"/>
    </source>
</evidence>
<keyword evidence="1" id="KW-0479">Metal-binding</keyword>
<dbReference type="Proteomes" id="UP000198406">
    <property type="component" value="Unassembled WGS sequence"/>
</dbReference>
<feature type="compositionally biased region" description="Acidic residues" evidence="5">
    <location>
        <begin position="105"/>
        <end position="126"/>
    </location>
</feature>
<keyword evidence="8" id="KW-1185">Reference proteome</keyword>
<dbReference type="EMBL" id="BDSP01000213">
    <property type="protein sequence ID" value="GAX24702.1"/>
    <property type="molecule type" value="Genomic_DNA"/>
</dbReference>
<dbReference type="Gene3D" id="1.20.920.10">
    <property type="entry name" value="Bromodomain-like"/>
    <property type="match status" value="1"/>
</dbReference>
<keyword evidence="2" id="KW-0863">Zinc-finger</keyword>
<dbReference type="InterPro" id="IPR011011">
    <property type="entry name" value="Znf_FYVE_PHD"/>
</dbReference>
<dbReference type="GO" id="GO:0008270">
    <property type="term" value="F:zinc ion binding"/>
    <property type="evidence" value="ECO:0007669"/>
    <property type="project" value="UniProtKB-KW"/>
</dbReference>
<dbReference type="OrthoDB" id="308383at2759"/>
<reference evidence="7 8" key="1">
    <citation type="journal article" date="2015" name="Plant Cell">
        <title>Oil accumulation by the oleaginous diatom Fistulifera solaris as revealed by the genome and transcriptome.</title>
        <authorList>
            <person name="Tanaka T."/>
            <person name="Maeda Y."/>
            <person name="Veluchamy A."/>
            <person name="Tanaka M."/>
            <person name="Abida H."/>
            <person name="Marechal E."/>
            <person name="Bowler C."/>
            <person name="Muto M."/>
            <person name="Sunaga Y."/>
            <person name="Tanaka M."/>
            <person name="Yoshino T."/>
            <person name="Taniguchi T."/>
            <person name="Fukuda Y."/>
            <person name="Nemoto M."/>
            <person name="Matsumoto M."/>
            <person name="Wong P.S."/>
            <person name="Aburatani S."/>
            <person name="Fujibuchi W."/>
        </authorList>
    </citation>
    <scope>NUCLEOTIDE SEQUENCE [LARGE SCALE GENOMIC DNA]</scope>
    <source>
        <strain evidence="7 8">JPCC DA0580</strain>
    </source>
</reference>
<dbReference type="InParanoid" id="A0A1Z5KF29"/>
<dbReference type="CDD" id="cd05162">
    <property type="entry name" value="PWWP"/>
    <property type="match status" value="1"/>
</dbReference>
<evidence type="ECO:0000256" key="3">
    <source>
        <dbReference type="ARBA" id="ARBA00022833"/>
    </source>
</evidence>
<dbReference type="Pfam" id="PF00855">
    <property type="entry name" value="PWWP"/>
    <property type="match status" value="1"/>
</dbReference>
<dbReference type="PROSITE" id="PS50812">
    <property type="entry name" value="PWWP"/>
    <property type="match status" value="1"/>
</dbReference>
<comment type="caution">
    <text evidence="7">The sequence shown here is derived from an EMBL/GenBank/DDBJ whole genome shotgun (WGS) entry which is preliminary data.</text>
</comment>